<dbReference type="InterPro" id="IPR007110">
    <property type="entry name" value="Ig-like_dom"/>
</dbReference>
<keyword evidence="2" id="KW-0812">Transmembrane</keyword>
<dbReference type="InterPro" id="IPR003599">
    <property type="entry name" value="Ig_sub"/>
</dbReference>
<reference evidence="5" key="1">
    <citation type="submission" date="2024-04" db="EMBL/GenBank/DDBJ databases">
        <title>Salinicola lusitanus LLJ914,a marine bacterium isolated from the Okinawa Trough.</title>
        <authorList>
            <person name="Li J."/>
        </authorList>
    </citation>
    <scope>NUCLEOTIDE SEQUENCE [LARGE SCALE GENOMIC DNA]</scope>
</reference>
<feature type="domain" description="Ig-like" evidence="3">
    <location>
        <begin position="33"/>
        <end position="133"/>
    </location>
</feature>
<evidence type="ECO:0000313" key="4">
    <source>
        <dbReference type="EMBL" id="KAK7934354.1"/>
    </source>
</evidence>
<evidence type="ECO:0000256" key="1">
    <source>
        <dbReference type="SAM" id="MobiDB-lite"/>
    </source>
</evidence>
<keyword evidence="5" id="KW-1185">Reference proteome</keyword>
<dbReference type="SUPFAM" id="SSF48726">
    <property type="entry name" value="Immunoglobulin"/>
    <property type="match status" value="1"/>
</dbReference>
<protein>
    <recommendedName>
        <fullName evidence="3">Ig-like domain-containing protein</fullName>
    </recommendedName>
</protein>
<organism evidence="4 5">
    <name type="scientific">Mugilogobius chulae</name>
    <name type="common">yellowstripe goby</name>
    <dbReference type="NCBI Taxonomy" id="88201"/>
    <lineage>
        <taxon>Eukaryota</taxon>
        <taxon>Metazoa</taxon>
        <taxon>Chordata</taxon>
        <taxon>Craniata</taxon>
        <taxon>Vertebrata</taxon>
        <taxon>Euteleostomi</taxon>
        <taxon>Actinopterygii</taxon>
        <taxon>Neopterygii</taxon>
        <taxon>Teleostei</taxon>
        <taxon>Neoteleostei</taxon>
        <taxon>Acanthomorphata</taxon>
        <taxon>Gobiaria</taxon>
        <taxon>Gobiiformes</taxon>
        <taxon>Gobioidei</taxon>
        <taxon>Gobiidae</taxon>
        <taxon>Gobionellinae</taxon>
        <taxon>Mugilogobius</taxon>
    </lineage>
</organism>
<dbReference type="EMBL" id="JBBPFD010000003">
    <property type="protein sequence ID" value="KAK7934354.1"/>
    <property type="molecule type" value="Genomic_DNA"/>
</dbReference>
<comment type="caution">
    <text evidence="4">The sequence shown here is derived from an EMBL/GenBank/DDBJ whole genome shotgun (WGS) entry which is preliminary data.</text>
</comment>
<feature type="region of interest" description="Disordered" evidence="1">
    <location>
        <begin position="164"/>
        <end position="200"/>
    </location>
</feature>
<sequence>MRREFSIMNEDNLGTYSCIFGPKAKVDFILAVPYLGEVRDKPIVSYVGDSVVMVCKMDEKKAKPLSWNWYSQNGTNKINTEVDSAHRYKITKDEKKTKLLVLNLTESDSGVYYCEAVYGIGTSMGHMHLRVITYYEPLKPFVGILVEVLVLVALILLYEKTGSKKDNQSGAERNTDQSTNLSHGENMVADGHSSTRQRKV</sequence>
<dbReference type="PROSITE" id="PS50835">
    <property type="entry name" value="IG_LIKE"/>
    <property type="match status" value="1"/>
</dbReference>
<accession>A0AAW0PZ83</accession>
<gene>
    <name evidence="4" type="ORF">WMY93_005250</name>
</gene>
<dbReference type="SMART" id="SM00409">
    <property type="entry name" value="IG"/>
    <property type="match status" value="1"/>
</dbReference>
<keyword evidence="2" id="KW-0472">Membrane</keyword>
<evidence type="ECO:0000313" key="5">
    <source>
        <dbReference type="Proteomes" id="UP001460270"/>
    </source>
</evidence>
<dbReference type="InterPro" id="IPR036179">
    <property type="entry name" value="Ig-like_dom_sf"/>
</dbReference>
<proteinExistence type="predicted"/>
<evidence type="ECO:0000259" key="3">
    <source>
        <dbReference type="PROSITE" id="PS50835"/>
    </source>
</evidence>
<name>A0AAW0PZ83_9GOBI</name>
<feature type="compositionally biased region" description="Polar residues" evidence="1">
    <location>
        <begin position="168"/>
        <end position="183"/>
    </location>
</feature>
<dbReference type="InterPro" id="IPR013098">
    <property type="entry name" value="Ig_I-set"/>
</dbReference>
<dbReference type="AlphaFoldDB" id="A0AAW0PZ83"/>
<dbReference type="Pfam" id="PF07679">
    <property type="entry name" value="I-set"/>
    <property type="match status" value="1"/>
</dbReference>
<feature type="transmembrane region" description="Helical" evidence="2">
    <location>
        <begin position="140"/>
        <end position="158"/>
    </location>
</feature>
<dbReference type="InterPro" id="IPR013783">
    <property type="entry name" value="Ig-like_fold"/>
</dbReference>
<dbReference type="Proteomes" id="UP001460270">
    <property type="component" value="Unassembled WGS sequence"/>
</dbReference>
<evidence type="ECO:0000256" key="2">
    <source>
        <dbReference type="SAM" id="Phobius"/>
    </source>
</evidence>
<keyword evidence="2" id="KW-1133">Transmembrane helix</keyword>
<dbReference type="Gene3D" id="2.60.40.10">
    <property type="entry name" value="Immunoglobulins"/>
    <property type="match status" value="1"/>
</dbReference>